<feature type="compositionally biased region" description="Basic and acidic residues" evidence="1">
    <location>
        <begin position="110"/>
        <end position="121"/>
    </location>
</feature>
<dbReference type="PATRIC" id="fig|1230456.3.peg.940"/>
<dbReference type="STRING" id="1230456.C468_04836"/>
<dbReference type="Pfam" id="PF01850">
    <property type="entry name" value="PIN"/>
    <property type="match status" value="1"/>
</dbReference>
<feature type="region of interest" description="Disordered" evidence="1">
    <location>
        <begin position="106"/>
        <end position="128"/>
    </location>
</feature>
<dbReference type="Gene3D" id="3.40.50.1010">
    <property type="entry name" value="5'-nuclease"/>
    <property type="match status" value="1"/>
</dbReference>
<evidence type="ECO:0000313" key="4">
    <source>
        <dbReference type="Proteomes" id="UP000011546"/>
    </source>
</evidence>
<keyword evidence="4" id="KW-1185">Reference proteome</keyword>
<evidence type="ECO:0000313" key="3">
    <source>
        <dbReference type="EMBL" id="EMA66224.1"/>
    </source>
</evidence>
<gene>
    <name evidence="3" type="ORF">C468_04836</name>
</gene>
<dbReference type="InterPro" id="IPR029060">
    <property type="entry name" value="PIN-like_dom_sf"/>
</dbReference>
<dbReference type="OrthoDB" id="194754at2157"/>
<name>M0P9H9_9EURY</name>
<organism evidence="3 4">
    <name type="scientific">Halorubrum kocurii JCM 14978</name>
    <dbReference type="NCBI Taxonomy" id="1230456"/>
    <lineage>
        <taxon>Archaea</taxon>
        <taxon>Methanobacteriati</taxon>
        <taxon>Methanobacteriota</taxon>
        <taxon>Stenosarchaea group</taxon>
        <taxon>Halobacteria</taxon>
        <taxon>Halobacteriales</taxon>
        <taxon>Haloferacaceae</taxon>
        <taxon>Halorubrum</taxon>
    </lineage>
</organism>
<dbReference type="AlphaFoldDB" id="M0P9H9"/>
<feature type="domain" description="PIN" evidence="2">
    <location>
        <begin position="4"/>
        <end position="116"/>
    </location>
</feature>
<protein>
    <submittedName>
        <fullName evidence="3">PilT protein domain-containing protein</fullName>
    </submittedName>
</protein>
<evidence type="ECO:0000259" key="2">
    <source>
        <dbReference type="Pfam" id="PF01850"/>
    </source>
</evidence>
<reference evidence="3 4" key="1">
    <citation type="journal article" date="2014" name="PLoS Genet.">
        <title>Phylogenetically driven sequencing of extremely halophilic archaea reveals strategies for static and dynamic osmo-response.</title>
        <authorList>
            <person name="Becker E.A."/>
            <person name="Seitzer P.M."/>
            <person name="Tritt A."/>
            <person name="Larsen D."/>
            <person name="Krusor M."/>
            <person name="Yao A.I."/>
            <person name="Wu D."/>
            <person name="Madern D."/>
            <person name="Eisen J.A."/>
            <person name="Darling A.E."/>
            <person name="Facciotti M.T."/>
        </authorList>
    </citation>
    <scope>NUCLEOTIDE SEQUENCE [LARGE SCALE GENOMIC DNA]</scope>
    <source>
        <strain evidence="3 4">JCM 14978</strain>
    </source>
</reference>
<evidence type="ECO:0000256" key="1">
    <source>
        <dbReference type="SAM" id="MobiDB-lite"/>
    </source>
</evidence>
<dbReference type="EMBL" id="AOJH01000036">
    <property type="protein sequence ID" value="EMA66224.1"/>
    <property type="molecule type" value="Genomic_DNA"/>
</dbReference>
<dbReference type="InterPro" id="IPR002716">
    <property type="entry name" value="PIN_dom"/>
</dbReference>
<proteinExistence type="predicted"/>
<accession>M0P9H9</accession>
<dbReference type="RefSeq" id="WP_008847707.1">
    <property type="nucleotide sequence ID" value="NZ_AOJH01000036.1"/>
</dbReference>
<dbReference type="SUPFAM" id="SSF88723">
    <property type="entry name" value="PIN domain-like"/>
    <property type="match status" value="1"/>
</dbReference>
<dbReference type="Proteomes" id="UP000011546">
    <property type="component" value="Unassembled WGS sequence"/>
</dbReference>
<sequence>MTAYVETDYLLALAKDSDWLKDRAEEELEEQDVVTSTYSYLEILLIQERHEFDYIKLFSNMLEIVPVETDEERQIVLKAVNYFDDGMTAFDSFHAATAETRGHPILSSDKAYEDVDPERLPLEPTDEE</sequence>
<comment type="caution">
    <text evidence="3">The sequence shown here is derived from an EMBL/GenBank/DDBJ whole genome shotgun (WGS) entry which is preliminary data.</text>
</comment>